<evidence type="ECO:0000313" key="1">
    <source>
        <dbReference type="EMBL" id="AJQ95011.1"/>
    </source>
</evidence>
<sequence>MSIEAELKKLNKTKLVVLVDQLYGIYGDIDEIIERHLAAAADGHDRDSLISAIQYQLTQFREDPAFFDYHSSRGYATRLRSLLADIDNLLRPQDPQQALQATEQFLRLHSTALESVDDSDGEVGDVFREAVSQWLKIACEVRSSLSDAENWTEKLLSFFNDNDYGVLDDIIRDSSDLLTADELTQLAWRFETDLKKALKTNRQKGYNFEAAHASIGMRSVAEALSNMELFEKSCLLFSPQPNTLQLQQVVEFALAIGDFDRAWYWLSKPIWKEDSSRFKELRNSLLELQGDTKTLKKYLAEDFQKKPNAQTLADYWAVANKAEQKALYQQMPKWAESSRSPGDAVSMAFIVGHHDLAEKLLLKNKQDLTDSYYGLHLSWLKKLDENSHPLACIVCYRCLLNDILQRGVSKAYHHAADYFRKLLVLDKQISDYRNLDDAQVYIRRLQETHWRKRSFWELAGHPNKPI</sequence>
<dbReference type="HOGENOM" id="CLU_046837_0_0_6"/>
<dbReference type="Proteomes" id="UP000032266">
    <property type="component" value="Chromosome"/>
</dbReference>
<evidence type="ECO:0000313" key="2">
    <source>
        <dbReference type="Proteomes" id="UP000032266"/>
    </source>
</evidence>
<reference evidence="1 2" key="1">
    <citation type="submission" date="2014-01" db="EMBL/GenBank/DDBJ databases">
        <title>Full genme sequencing of cellulolytic bacterium Gynuella sunshinyii YC6258T gen. nov., sp. nov.</title>
        <authorList>
            <person name="Khan H."/>
            <person name="Chung E.J."/>
            <person name="Chung Y.R."/>
        </authorList>
    </citation>
    <scope>NUCLEOTIDE SEQUENCE [LARGE SCALE GENOMIC DNA]</scope>
    <source>
        <strain evidence="1 2">YC6258</strain>
    </source>
</reference>
<organism evidence="1 2">
    <name type="scientific">Gynuella sunshinyii YC6258</name>
    <dbReference type="NCBI Taxonomy" id="1445510"/>
    <lineage>
        <taxon>Bacteria</taxon>
        <taxon>Pseudomonadati</taxon>
        <taxon>Pseudomonadota</taxon>
        <taxon>Gammaproteobacteria</taxon>
        <taxon>Oceanospirillales</taxon>
        <taxon>Saccharospirillaceae</taxon>
        <taxon>Gynuella</taxon>
    </lineage>
</organism>
<keyword evidence="2" id="KW-1185">Reference proteome</keyword>
<gene>
    <name evidence="1" type="ORF">YC6258_02973</name>
</gene>
<proteinExistence type="predicted"/>
<dbReference type="KEGG" id="gsn:YC6258_02973"/>
<dbReference type="AlphaFoldDB" id="A0A0C5VL20"/>
<name>A0A0C5VL20_9GAMM</name>
<protein>
    <submittedName>
        <fullName evidence="1">Uncharacterized protein</fullName>
    </submittedName>
</protein>
<dbReference type="InterPro" id="IPR049245">
    <property type="entry name" value="DUF6880"/>
</dbReference>
<dbReference type="EMBL" id="CP007142">
    <property type="protein sequence ID" value="AJQ95011.1"/>
    <property type="molecule type" value="Genomic_DNA"/>
</dbReference>
<dbReference type="STRING" id="1445510.YC6258_02973"/>
<dbReference type="RefSeq" id="WP_044617408.1">
    <property type="nucleotide sequence ID" value="NZ_CP007142.1"/>
</dbReference>
<dbReference type="OrthoDB" id="7183688at2"/>
<accession>A0A0C5VL20</accession>
<dbReference type="Pfam" id="PF21810">
    <property type="entry name" value="DUF6880"/>
    <property type="match status" value="2"/>
</dbReference>